<accession>A0A8S5TFU7</accession>
<protein>
    <submittedName>
        <fullName evidence="1">DNA-directed RNA polymerase subunit</fullName>
    </submittedName>
</protein>
<evidence type="ECO:0000313" key="1">
    <source>
        <dbReference type="EMBL" id="DAF62188.1"/>
    </source>
</evidence>
<keyword evidence="1" id="KW-0804">Transcription</keyword>
<reference evidence="1" key="1">
    <citation type="journal article" date="2021" name="Proc. Natl. Acad. Sci. U.S.A.">
        <title>A Catalog of Tens of Thousands of Viruses from Human Metagenomes Reveals Hidden Associations with Chronic Diseases.</title>
        <authorList>
            <person name="Tisza M.J."/>
            <person name="Buck C.B."/>
        </authorList>
    </citation>
    <scope>NUCLEOTIDE SEQUENCE</scope>
    <source>
        <strain evidence="1">Ctt8G1</strain>
    </source>
</reference>
<name>A0A8S5TFU7_9CAUD</name>
<keyword evidence="1" id="KW-0240">DNA-directed RNA polymerase</keyword>
<dbReference type="EMBL" id="BK032822">
    <property type="protein sequence ID" value="DAF62188.1"/>
    <property type="molecule type" value="Genomic_DNA"/>
</dbReference>
<dbReference type="GO" id="GO:0000428">
    <property type="term" value="C:DNA-directed RNA polymerase complex"/>
    <property type="evidence" value="ECO:0007669"/>
    <property type="project" value="UniProtKB-KW"/>
</dbReference>
<proteinExistence type="predicted"/>
<organism evidence="1">
    <name type="scientific">Myoviridae sp. ctt8G1</name>
    <dbReference type="NCBI Taxonomy" id="2827713"/>
    <lineage>
        <taxon>Viruses</taxon>
        <taxon>Duplodnaviria</taxon>
        <taxon>Heunggongvirae</taxon>
        <taxon>Uroviricota</taxon>
        <taxon>Caudoviricetes</taxon>
    </lineage>
</organism>
<sequence>MENNETKTCCICGRKFTEPGNNPFPVKEEGECCRNCNRTVVLPERIKRYVQSKK</sequence>